<feature type="compositionally biased region" description="Acidic residues" evidence="1">
    <location>
        <begin position="184"/>
        <end position="194"/>
    </location>
</feature>
<evidence type="ECO:0000256" key="1">
    <source>
        <dbReference type="SAM" id="MobiDB-lite"/>
    </source>
</evidence>
<name>A0A9P4LR47_9PLEO</name>
<sequence length="397" mass="45163">MRTDHTYLYDCGHMHPTDGFHPLLSAANMDHIGSAGHIAAAEDNETRSLDDYAAYKCDDCEDIMIKHNHASGADSCDDEWRQSHLPSTLRDGGRRGRRHDMTPSPPLFTPPMSPRGLDSSTLSPDSCTPTQSIHSDGYWETCEREQKLMELEHEKERYKKALRKTKKEAKKLKRKLKESRQAYVEDDGEDDGEDDRSKMASSYDHHLLFDSDIPPPLDFDHDTYSLPRDYTYPPHHDSYSSGTSRMSRLYRHHSPEPPIVADSYSQSTVTLPREPRHPDCPCQSRPNYTDSHIRPSYGQTLASALPQHQRDMFGPSPIERRIYSDARNAMGQDFDLLSACGVAELEVLLARSEVNYASDRLEAAELRLCDMASAEREDEEWARGEDEKIYGGWKGKG</sequence>
<feature type="compositionally biased region" description="Basic residues" evidence="1">
    <location>
        <begin position="165"/>
        <end position="177"/>
    </location>
</feature>
<evidence type="ECO:0000313" key="3">
    <source>
        <dbReference type="Proteomes" id="UP000799777"/>
    </source>
</evidence>
<dbReference type="EMBL" id="ML978167">
    <property type="protein sequence ID" value="KAF2033392.1"/>
    <property type="molecule type" value="Genomic_DNA"/>
</dbReference>
<feature type="compositionally biased region" description="Polar residues" evidence="1">
    <location>
        <begin position="118"/>
        <end position="134"/>
    </location>
</feature>
<dbReference type="Proteomes" id="UP000799777">
    <property type="component" value="Unassembled WGS sequence"/>
</dbReference>
<evidence type="ECO:0000313" key="2">
    <source>
        <dbReference type="EMBL" id="KAF2033392.1"/>
    </source>
</evidence>
<gene>
    <name evidence="2" type="ORF">EK21DRAFT_86492</name>
</gene>
<accession>A0A9P4LR47</accession>
<feature type="region of interest" description="Disordered" evidence="1">
    <location>
        <begin position="165"/>
        <end position="198"/>
    </location>
</feature>
<organism evidence="2 3">
    <name type="scientific">Setomelanomma holmii</name>
    <dbReference type="NCBI Taxonomy" id="210430"/>
    <lineage>
        <taxon>Eukaryota</taxon>
        <taxon>Fungi</taxon>
        <taxon>Dikarya</taxon>
        <taxon>Ascomycota</taxon>
        <taxon>Pezizomycotina</taxon>
        <taxon>Dothideomycetes</taxon>
        <taxon>Pleosporomycetidae</taxon>
        <taxon>Pleosporales</taxon>
        <taxon>Pleosporineae</taxon>
        <taxon>Phaeosphaeriaceae</taxon>
        <taxon>Setomelanomma</taxon>
    </lineage>
</organism>
<proteinExistence type="predicted"/>
<keyword evidence="3" id="KW-1185">Reference proteome</keyword>
<comment type="caution">
    <text evidence="2">The sequence shown here is derived from an EMBL/GenBank/DDBJ whole genome shotgun (WGS) entry which is preliminary data.</text>
</comment>
<reference evidence="2" key="1">
    <citation type="journal article" date="2020" name="Stud. Mycol.">
        <title>101 Dothideomycetes genomes: a test case for predicting lifestyles and emergence of pathogens.</title>
        <authorList>
            <person name="Haridas S."/>
            <person name="Albert R."/>
            <person name="Binder M."/>
            <person name="Bloem J."/>
            <person name="Labutti K."/>
            <person name="Salamov A."/>
            <person name="Andreopoulos B."/>
            <person name="Baker S."/>
            <person name="Barry K."/>
            <person name="Bills G."/>
            <person name="Bluhm B."/>
            <person name="Cannon C."/>
            <person name="Castanera R."/>
            <person name="Culley D."/>
            <person name="Daum C."/>
            <person name="Ezra D."/>
            <person name="Gonzalez J."/>
            <person name="Henrissat B."/>
            <person name="Kuo A."/>
            <person name="Liang C."/>
            <person name="Lipzen A."/>
            <person name="Lutzoni F."/>
            <person name="Magnuson J."/>
            <person name="Mondo S."/>
            <person name="Nolan M."/>
            <person name="Ohm R."/>
            <person name="Pangilinan J."/>
            <person name="Park H.-J."/>
            <person name="Ramirez L."/>
            <person name="Alfaro M."/>
            <person name="Sun H."/>
            <person name="Tritt A."/>
            <person name="Yoshinaga Y."/>
            <person name="Zwiers L.-H."/>
            <person name="Turgeon B."/>
            <person name="Goodwin S."/>
            <person name="Spatafora J."/>
            <person name="Crous P."/>
            <person name="Grigoriev I."/>
        </authorList>
    </citation>
    <scope>NUCLEOTIDE SEQUENCE</scope>
    <source>
        <strain evidence="2">CBS 110217</strain>
    </source>
</reference>
<feature type="compositionally biased region" description="Pro residues" evidence="1">
    <location>
        <begin position="103"/>
        <end position="113"/>
    </location>
</feature>
<feature type="region of interest" description="Disordered" evidence="1">
    <location>
        <begin position="72"/>
        <end position="134"/>
    </location>
</feature>
<dbReference type="AlphaFoldDB" id="A0A9P4LR47"/>
<protein>
    <submittedName>
        <fullName evidence="2">Uncharacterized protein</fullName>
    </submittedName>
</protein>